<feature type="binding site" evidence="1">
    <location>
        <position position="26"/>
    </location>
    <ligand>
        <name>Zn(2+)</name>
        <dbReference type="ChEBI" id="CHEBI:29105"/>
    </ligand>
</feature>
<dbReference type="STRING" id="1121927.GOHSU_04_00860"/>
<feature type="binding site" evidence="1">
    <location>
        <position position="6"/>
    </location>
    <ligand>
        <name>Zn(2+)</name>
        <dbReference type="ChEBI" id="CHEBI:29105"/>
    </ligand>
</feature>
<dbReference type="InterPro" id="IPR016718">
    <property type="entry name" value="rRNA_m1G-MeTrfase_A_prd"/>
</dbReference>
<feature type="binding site" evidence="2">
    <location>
        <position position="179"/>
    </location>
    <ligand>
        <name>S-adenosyl-L-methionine</name>
        <dbReference type="ChEBI" id="CHEBI:59789"/>
    </ligand>
</feature>
<dbReference type="Pfam" id="PF13649">
    <property type="entry name" value="Methyltransf_25"/>
    <property type="match status" value="1"/>
</dbReference>
<reference evidence="5 6" key="1">
    <citation type="submission" date="2012-12" db="EMBL/GenBank/DDBJ databases">
        <title>Whole genome shotgun sequence of Gordonia hirsuta NBRC 16056.</title>
        <authorList>
            <person name="Isaki-Nakamura S."/>
            <person name="Hosoyama A."/>
            <person name="Tsuchikane K."/>
            <person name="Katsumata H."/>
            <person name="Baba S."/>
            <person name="Yamazaki S."/>
            <person name="Fujita N."/>
        </authorList>
    </citation>
    <scope>NUCLEOTIDE SEQUENCE [LARGE SCALE GENOMIC DNA]</scope>
    <source>
        <strain evidence="5 6">NBRC 16056</strain>
    </source>
</reference>
<evidence type="ECO:0000256" key="2">
    <source>
        <dbReference type="PIRSR" id="PIRSR018249-2"/>
    </source>
</evidence>
<feature type="binding site" evidence="2">
    <location>
        <begin position="91"/>
        <end position="92"/>
    </location>
    <ligand>
        <name>S-adenosyl-L-methionine</name>
        <dbReference type="ChEBI" id="CHEBI:59789"/>
    </ligand>
</feature>
<dbReference type="PIRSF" id="PIRSF018249">
    <property type="entry name" value="MyrA_prd"/>
    <property type="match status" value="1"/>
</dbReference>
<protein>
    <submittedName>
        <fullName evidence="5">Putative methyltransferase</fullName>
    </submittedName>
</protein>
<dbReference type="GO" id="GO:0046872">
    <property type="term" value="F:metal ion binding"/>
    <property type="evidence" value="ECO:0007669"/>
    <property type="project" value="UniProtKB-KW"/>
</dbReference>
<keyword evidence="5" id="KW-0808">Transferase</keyword>
<dbReference type="Gene3D" id="3.40.50.150">
    <property type="entry name" value="Vaccinia Virus protein VP39"/>
    <property type="match status" value="1"/>
</dbReference>
<keyword evidence="1" id="KW-0479">Metal-binding</keyword>
<feature type="domain" description="Methyltransferase" evidence="3">
    <location>
        <begin position="84"/>
        <end position="168"/>
    </location>
</feature>
<evidence type="ECO:0000259" key="3">
    <source>
        <dbReference type="Pfam" id="PF13649"/>
    </source>
</evidence>
<dbReference type="InterPro" id="IPR029063">
    <property type="entry name" value="SAM-dependent_MTases_sf"/>
</dbReference>
<gene>
    <name evidence="5" type="ORF">GOHSU_04_00860</name>
</gene>
<sequence>MAALRCPVCSAAVDEVGGGIICPAGHRFDRARQGYLSLLGGAPRRHLSDTATMVAARRRILDAGVFNAVSGALAREIDPAARLIVDAGAGTGHYLAAALEAAPTAGGIGADLSKYCARALARAHPRALAVVADVWSPLPIASASTDTVLSVFAPRNAAETARILAPGGHWLIITPNPAHLAQVREPLGMLDIGSGKLARLHKDLAAAGLAVRRSRSVTACVALTAESLADLAGMGPAGFHRTGEQLAAAAARLAGPGETATATIDVTLSVAGRS</sequence>
<evidence type="ECO:0000313" key="5">
    <source>
        <dbReference type="EMBL" id="GAC56217.1"/>
    </source>
</evidence>
<keyword evidence="6" id="KW-1185">Reference proteome</keyword>
<dbReference type="Proteomes" id="UP000053405">
    <property type="component" value="Unassembled WGS sequence"/>
</dbReference>
<dbReference type="GO" id="GO:0008168">
    <property type="term" value="F:methyltransferase activity"/>
    <property type="evidence" value="ECO:0007669"/>
    <property type="project" value="UniProtKB-KW"/>
</dbReference>
<keyword evidence="1" id="KW-0862">Zinc</keyword>
<dbReference type="RefSeq" id="WP_005935997.1">
    <property type="nucleotide sequence ID" value="NZ_ATVK01000041.1"/>
</dbReference>
<dbReference type="InterPro" id="IPR041698">
    <property type="entry name" value="Methyltransf_25"/>
</dbReference>
<evidence type="ECO:0000313" key="6">
    <source>
        <dbReference type="Proteomes" id="UP000053405"/>
    </source>
</evidence>
<dbReference type="GO" id="GO:0032259">
    <property type="term" value="P:methylation"/>
    <property type="evidence" value="ECO:0007669"/>
    <property type="project" value="UniProtKB-KW"/>
</dbReference>
<keyword evidence="5" id="KW-0489">Methyltransferase</keyword>
<dbReference type="eggNOG" id="COG2226">
    <property type="taxonomic scope" value="Bacteria"/>
</dbReference>
<dbReference type="SUPFAM" id="SSF53335">
    <property type="entry name" value="S-adenosyl-L-methionine-dependent methyltransferases"/>
    <property type="match status" value="1"/>
</dbReference>
<name>L7L839_9ACTN</name>
<organism evidence="5 6">
    <name type="scientific">Gordonia hirsuta DSM 44140 = NBRC 16056</name>
    <dbReference type="NCBI Taxonomy" id="1121927"/>
    <lineage>
        <taxon>Bacteria</taxon>
        <taxon>Bacillati</taxon>
        <taxon>Actinomycetota</taxon>
        <taxon>Actinomycetes</taxon>
        <taxon>Mycobacteriales</taxon>
        <taxon>Gordoniaceae</taxon>
        <taxon>Gordonia</taxon>
    </lineage>
</organism>
<dbReference type="InterPro" id="IPR048647">
    <property type="entry name" value="RlmA_N"/>
</dbReference>
<evidence type="ECO:0000256" key="1">
    <source>
        <dbReference type="PIRSR" id="PIRSR018249-1"/>
    </source>
</evidence>
<feature type="binding site" evidence="1">
    <location>
        <position position="22"/>
    </location>
    <ligand>
        <name>Zn(2+)</name>
        <dbReference type="ChEBI" id="CHEBI:29105"/>
    </ligand>
</feature>
<feature type="domain" description="23S rRNA (guanine(745)-N(1))-methyltransferase N-terminal" evidence="4">
    <location>
        <begin position="5"/>
        <end position="39"/>
    </location>
</feature>
<dbReference type="AlphaFoldDB" id="L7L839"/>
<keyword evidence="2" id="KW-0949">S-adenosyl-L-methionine</keyword>
<comment type="caution">
    <text evidence="5">The sequence shown here is derived from an EMBL/GenBank/DDBJ whole genome shotgun (WGS) entry which is preliminary data.</text>
</comment>
<proteinExistence type="predicted"/>
<accession>L7L839</accession>
<feature type="binding site" evidence="2">
    <location>
        <position position="66"/>
    </location>
    <ligand>
        <name>S-adenosyl-L-methionine</name>
        <dbReference type="ChEBI" id="CHEBI:59789"/>
    </ligand>
</feature>
<feature type="binding site" evidence="1">
    <location>
        <position position="9"/>
    </location>
    <ligand>
        <name>Zn(2+)</name>
        <dbReference type="ChEBI" id="CHEBI:29105"/>
    </ligand>
</feature>
<evidence type="ECO:0000259" key="4">
    <source>
        <dbReference type="Pfam" id="PF21302"/>
    </source>
</evidence>
<dbReference type="EMBL" id="BANT01000004">
    <property type="protein sequence ID" value="GAC56217.1"/>
    <property type="molecule type" value="Genomic_DNA"/>
</dbReference>
<dbReference type="Pfam" id="PF21302">
    <property type="entry name" value="Zn_ribbon_RlmA"/>
    <property type="match status" value="1"/>
</dbReference>